<proteinExistence type="inferred from homology"/>
<dbReference type="GO" id="GO:0010468">
    <property type="term" value="P:regulation of gene expression"/>
    <property type="evidence" value="ECO:0007669"/>
    <property type="project" value="TreeGrafter"/>
</dbReference>
<dbReference type="GO" id="GO:0005634">
    <property type="term" value="C:nucleus"/>
    <property type="evidence" value="ECO:0007669"/>
    <property type="project" value="TreeGrafter"/>
</dbReference>
<reference evidence="7" key="2">
    <citation type="submission" date="2020-12" db="UniProtKB">
        <authorList>
            <consortium name="WormBaseParasite"/>
        </authorList>
    </citation>
    <scope>IDENTIFICATION</scope>
</reference>
<dbReference type="PANTHER" id="PTHR13087:SF0">
    <property type="entry name" value="NFKB ACTIVATING PROTEIN LIKE"/>
    <property type="match status" value="1"/>
</dbReference>
<feature type="domain" description="NF-kappa-B-activating protein C-terminal" evidence="4">
    <location>
        <begin position="145"/>
        <end position="244"/>
    </location>
</feature>
<dbReference type="Proteomes" id="UP000035682">
    <property type="component" value="Unplaced"/>
</dbReference>
<dbReference type="OrthoDB" id="273141at2759"/>
<dbReference type="AlphaFoldDB" id="A0A090MVY6"/>
<dbReference type="Pfam" id="PF06047">
    <property type="entry name" value="Nkap_C"/>
    <property type="match status" value="1"/>
</dbReference>
<dbReference type="OMA" id="FVMSGTR"/>
<dbReference type="STRING" id="34506.A0A090MVY6"/>
<keyword evidence="6" id="KW-1185">Reference proteome</keyword>
<dbReference type="InterPro" id="IPR009269">
    <property type="entry name" value="NKAP_C"/>
</dbReference>
<dbReference type="CTD" id="36375588"/>
<comment type="similarity">
    <text evidence="1">Belongs to the NKAP family.</text>
</comment>
<dbReference type="PANTHER" id="PTHR13087">
    <property type="entry name" value="NF-KAPPA B ACTIVATING PROTEIN"/>
    <property type="match status" value="1"/>
</dbReference>
<protein>
    <submittedName>
        <fullName evidence="5 7">UPF0396 protein CG6066</fullName>
    </submittedName>
</protein>
<dbReference type="RefSeq" id="XP_024502425.1">
    <property type="nucleotide sequence ID" value="XM_024648447.1"/>
</dbReference>
<reference evidence="5 6" key="1">
    <citation type="submission" date="2014-09" db="EMBL/GenBank/DDBJ databases">
        <authorList>
            <person name="Martin A.A."/>
        </authorList>
    </citation>
    <scope>NUCLEOTIDE SEQUENCE</scope>
    <source>
        <strain evidence="6">ED321</strain>
        <strain evidence="5">ED321 Heterogonic</strain>
    </source>
</reference>
<feature type="coiled-coil region" evidence="2">
    <location>
        <begin position="76"/>
        <end position="107"/>
    </location>
</feature>
<organism evidence="5">
    <name type="scientific">Strongyloides ratti</name>
    <name type="common">Parasitic roundworm</name>
    <dbReference type="NCBI Taxonomy" id="34506"/>
    <lineage>
        <taxon>Eukaryota</taxon>
        <taxon>Metazoa</taxon>
        <taxon>Ecdysozoa</taxon>
        <taxon>Nematoda</taxon>
        <taxon>Chromadorea</taxon>
        <taxon>Rhabditida</taxon>
        <taxon>Tylenchina</taxon>
        <taxon>Panagrolaimomorpha</taxon>
        <taxon>Strongyloidoidea</taxon>
        <taxon>Strongyloididae</taxon>
        <taxon>Strongyloides</taxon>
    </lineage>
</organism>
<evidence type="ECO:0000256" key="3">
    <source>
        <dbReference type="SAM" id="MobiDB-lite"/>
    </source>
</evidence>
<feature type="region of interest" description="Disordered" evidence="3">
    <location>
        <begin position="1"/>
        <end position="48"/>
    </location>
</feature>
<evidence type="ECO:0000256" key="2">
    <source>
        <dbReference type="SAM" id="Coils"/>
    </source>
</evidence>
<gene>
    <name evidence="5 7 8" type="ORF">SRAE_1000148600</name>
</gene>
<evidence type="ECO:0000313" key="6">
    <source>
        <dbReference type="Proteomes" id="UP000035682"/>
    </source>
</evidence>
<dbReference type="WBParaSite" id="SRAE_1000148600.1">
    <property type="protein sequence ID" value="SRAE_1000148600.1"/>
    <property type="gene ID" value="WBGene00258093"/>
</dbReference>
<evidence type="ECO:0000313" key="8">
    <source>
        <dbReference type="WormBase" id="SRAE_1000148600"/>
    </source>
</evidence>
<sequence length="249" mass="29567">MEKKDSSSRRSHSKEKSYSHKKRKSRSSSYEKHHYHKKSHKQQDDYYWESRRREREKIMRKPRKKIWADSPTREEINEIEQEHKKIREMYKKENEEFDEQIKEVVDNTVNETTFEDKKSTNESNVIGPVIEPEENDKFTIASKITNYGDNISRNEGAAFAAYISQGKRIPRRGEIGLTSNQISNFEKAGYVMSGSKSLRMEAVRIRKETQVMTAEEQALMKKHNIEARKEEEKKIMDQFKLLIQTKKSI</sequence>
<keyword evidence="2" id="KW-0175">Coiled coil</keyword>
<evidence type="ECO:0000259" key="4">
    <source>
        <dbReference type="Pfam" id="PF06047"/>
    </source>
</evidence>
<evidence type="ECO:0000313" key="7">
    <source>
        <dbReference type="WBParaSite" id="SRAE_1000148600.1"/>
    </source>
</evidence>
<dbReference type="InterPro" id="IPR040466">
    <property type="entry name" value="NKAP"/>
</dbReference>
<dbReference type="GO" id="GO:0003682">
    <property type="term" value="F:chromatin binding"/>
    <property type="evidence" value="ECO:0007669"/>
    <property type="project" value="InterPro"/>
</dbReference>
<dbReference type="EMBL" id="LN609528">
    <property type="protein sequence ID" value="CEF63223.1"/>
    <property type="molecule type" value="Genomic_DNA"/>
</dbReference>
<evidence type="ECO:0000313" key="5">
    <source>
        <dbReference type="EMBL" id="CEF63223.1"/>
    </source>
</evidence>
<dbReference type="WormBase" id="SRAE_1000148600">
    <property type="protein sequence ID" value="SRP01448"/>
    <property type="gene ID" value="WBGene00258093"/>
</dbReference>
<dbReference type="GeneID" id="36375588"/>
<name>A0A090MVY6_STRRB</name>
<feature type="compositionally biased region" description="Basic and acidic residues" evidence="3">
    <location>
        <begin position="1"/>
        <end position="18"/>
    </location>
</feature>
<evidence type="ECO:0000256" key="1">
    <source>
        <dbReference type="ARBA" id="ARBA00009313"/>
    </source>
</evidence>
<accession>A0A090MVY6</accession>